<organism evidence="1 2">
    <name type="scientific">Deinococcus humi</name>
    <dbReference type="NCBI Taxonomy" id="662880"/>
    <lineage>
        <taxon>Bacteria</taxon>
        <taxon>Thermotogati</taxon>
        <taxon>Deinococcota</taxon>
        <taxon>Deinococci</taxon>
        <taxon>Deinococcales</taxon>
        <taxon>Deinococcaceae</taxon>
        <taxon>Deinococcus</taxon>
    </lineage>
</organism>
<name>A0A7W8NEA7_9DEIO</name>
<comment type="caution">
    <text evidence="1">The sequence shown here is derived from an EMBL/GenBank/DDBJ whole genome shotgun (WGS) entry which is preliminary data.</text>
</comment>
<proteinExistence type="predicted"/>
<evidence type="ECO:0000313" key="2">
    <source>
        <dbReference type="Proteomes" id="UP000552709"/>
    </source>
</evidence>
<gene>
    <name evidence="1" type="ORF">HNQ08_001585</name>
</gene>
<dbReference type="Proteomes" id="UP000552709">
    <property type="component" value="Unassembled WGS sequence"/>
</dbReference>
<sequence length="96" mass="11271">MYSIGSHLGCGGPFAFELDWTAPTQADLQEFQTNRVNFIQLFDYLEAVRHLSASIELYNADEFWFEPLRRSDFRASNLISERFVFEERQHYSLVSP</sequence>
<accession>A0A7W8NEA7</accession>
<dbReference type="AlphaFoldDB" id="A0A7W8NEA7"/>
<reference evidence="1 2" key="1">
    <citation type="submission" date="2020-08" db="EMBL/GenBank/DDBJ databases">
        <title>Genomic Encyclopedia of Type Strains, Phase IV (KMG-IV): sequencing the most valuable type-strain genomes for metagenomic binning, comparative biology and taxonomic classification.</title>
        <authorList>
            <person name="Goeker M."/>
        </authorList>
    </citation>
    <scope>NUCLEOTIDE SEQUENCE [LARGE SCALE GENOMIC DNA]</scope>
    <source>
        <strain evidence="1 2">DSM 27939</strain>
    </source>
</reference>
<dbReference type="EMBL" id="JACHFL010000003">
    <property type="protein sequence ID" value="MBB5362490.1"/>
    <property type="molecule type" value="Genomic_DNA"/>
</dbReference>
<keyword evidence="2" id="KW-1185">Reference proteome</keyword>
<protein>
    <submittedName>
        <fullName evidence="1">Uncharacterized protein</fullName>
    </submittedName>
</protein>
<evidence type="ECO:0000313" key="1">
    <source>
        <dbReference type="EMBL" id="MBB5362490.1"/>
    </source>
</evidence>